<evidence type="ECO:0000313" key="3">
    <source>
        <dbReference type="EMBL" id="EPS93878.1"/>
    </source>
</evidence>
<evidence type="ECO:0000256" key="1">
    <source>
        <dbReference type="SAM" id="MobiDB-lite"/>
    </source>
</evidence>
<dbReference type="Gene3D" id="2.130.10.10">
    <property type="entry name" value="YVTN repeat-like/Quinoprotein amine dehydrogenase"/>
    <property type="match status" value="1"/>
</dbReference>
<dbReference type="InterPro" id="IPR001810">
    <property type="entry name" value="F-box_dom"/>
</dbReference>
<dbReference type="InterPro" id="IPR015943">
    <property type="entry name" value="WD40/YVTN_repeat-like_dom_sf"/>
</dbReference>
<name>S8DRR1_FOMSC</name>
<proteinExistence type="predicted"/>
<dbReference type="OrthoDB" id="550575at2759"/>
<keyword evidence="4" id="KW-1185">Reference proteome</keyword>
<dbReference type="HOGENOM" id="CLU_021592_2_0_1"/>
<gene>
    <name evidence="3" type="ORF">FOMPIDRAFT_1063373</name>
</gene>
<dbReference type="eggNOG" id="ENOG502QPZ8">
    <property type="taxonomic scope" value="Eukaryota"/>
</dbReference>
<organism evidence="3 4">
    <name type="scientific">Fomitopsis schrenkii</name>
    <name type="common">Brown rot fungus</name>
    <dbReference type="NCBI Taxonomy" id="2126942"/>
    <lineage>
        <taxon>Eukaryota</taxon>
        <taxon>Fungi</taxon>
        <taxon>Dikarya</taxon>
        <taxon>Basidiomycota</taxon>
        <taxon>Agaricomycotina</taxon>
        <taxon>Agaricomycetes</taxon>
        <taxon>Polyporales</taxon>
        <taxon>Fomitopsis</taxon>
    </lineage>
</organism>
<dbReference type="AlphaFoldDB" id="S8DRR1"/>
<dbReference type="EMBL" id="KE504252">
    <property type="protein sequence ID" value="EPS93878.1"/>
    <property type="molecule type" value="Genomic_DNA"/>
</dbReference>
<dbReference type="Proteomes" id="UP000015241">
    <property type="component" value="Unassembled WGS sequence"/>
</dbReference>
<dbReference type="InParanoid" id="S8DRR1"/>
<dbReference type="InterPro" id="IPR011047">
    <property type="entry name" value="Quinoprotein_ADH-like_sf"/>
</dbReference>
<accession>S8DRR1</accession>
<evidence type="ECO:0000259" key="2">
    <source>
        <dbReference type="PROSITE" id="PS50181"/>
    </source>
</evidence>
<dbReference type="STRING" id="743788.S8DRR1"/>
<dbReference type="InterPro" id="IPR036047">
    <property type="entry name" value="F-box-like_dom_sf"/>
</dbReference>
<reference evidence="3 4" key="1">
    <citation type="journal article" date="2012" name="Science">
        <title>The Paleozoic origin of enzymatic lignin decomposition reconstructed from 31 fungal genomes.</title>
        <authorList>
            <person name="Floudas D."/>
            <person name="Binder M."/>
            <person name="Riley R."/>
            <person name="Barry K."/>
            <person name="Blanchette R.A."/>
            <person name="Henrissat B."/>
            <person name="Martinez A.T."/>
            <person name="Otillar R."/>
            <person name="Spatafora J.W."/>
            <person name="Yadav J.S."/>
            <person name="Aerts A."/>
            <person name="Benoit I."/>
            <person name="Boyd A."/>
            <person name="Carlson A."/>
            <person name="Copeland A."/>
            <person name="Coutinho P.M."/>
            <person name="de Vries R.P."/>
            <person name="Ferreira P."/>
            <person name="Findley K."/>
            <person name="Foster B."/>
            <person name="Gaskell J."/>
            <person name="Glotzer D."/>
            <person name="Gorecki P."/>
            <person name="Heitman J."/>
            <person name="Hesse C."/>
            <person name="Hori C."/>
            <person name="Igarashi K."/>
            <person name="Jurgens J.A."/>
            <person name="Kallen N."/>
            <person name="Kersten P."/>
            <person name="Kohler A."/>
            <person name="Kuees U."/>
            <person name="Kumar T.K.A."/>
            <person name="Kuo A."/>
            <person name="LaButti K."/>
            <person name="Larrondo L.F."/>
            <person name="Lindquist E."/>
            <person name="Ling A."/>
            <person name="Lombard V."/>
            <person name="Lucas S."/>
            <person name="Lundell T."/>
            <person name="Martin R."/>
            <person name="McLaughlin D.J."/>
            <person name="Morgenstern I."/>
            <person name="Morin E."/>
            <person name="Murat C."/>
            <person name="Nagy L.G."/>
            <person name="Nolan M."/>
            <person name="Ohm R.A."/>
            <person name="Patyshakuliyeva A."/>
            <person name="Rokas A."/>
            <person name="Ruiz-Duenas F.J."/>
            <person name="Sabat G."/>
            <person name="Salamov A."/>
            <person name="Samejima M."/>
            <person name="Schmutz J."/>
            <person name="Slot J.C."/>
            <person name="St John F."/>
            <person name="Stenlid J."/>
            <person name="Sun H."/>
            <person name="Sun S."/>
            <person name="Syed K."/>
            <person name="Tsang A."/>
            <person name="Wiebenga A."/>
            <person name="Young D."/>
            <person name="Pisabarro A."/>
            <person name="Eastwood D.C."/>
            <person name="Martin F."/>
            <person name="Cullen D."/>
            <person name="Grigoriev I.V."/>
            <person name="Hibbett D.S."/>
        </authorList>
    </citation>
    <scope>NUCLEOTIDE SEQUENCE</scope>
    <source>
        <strain evidence="4">FP-58527</strain>
    </source>
</reference>
<protein>
    <recommendedName>
        <fullName evidence="2">F-box domain-containing protein</fullName>
    </recommendedName>
</protein>
<dbReference type="SUPFAM" id="SSF81383">
    <property type="entry name" value="F-box domain"/>
    <property type="match status" value="1"/>
</dbReference>
<dbReference type="SUPFAM" id="SSF50998">
    <property type="entry name" value="Quinoprotein alcohol dehydrogenase-like"/>
    <property type="match status" value="1"/>
</dbReference>
<feature type="domain" description="F-box" evidence="2">
    <location>
        <begin position="2"/>
        <end position="47"/>
    </location>
</feature>
<feature type="region of interest" description="Disordered" evidence="1">
    <location>
        <begin position="469"/>
        <end position="492"/>
    </location>
</feature>
<dbReference type="PROSITE" id="PS50181">
    <property type="entry name" value="FBOX"/>
    <property type="match status" value="1"/>
</dbReference>
<dbReference type="CDD" id="cd09917">
    <property type="entry name" value="F-box_SF"/>
    <property type="match status" value="1"/>
</dbReference>
<sequence>MNTGILSLPAEVWLKIARYLTIQSIRTLKLSSRYLNEVITSNEWSAYHNAALNHAYVVDSQFSLSEAKIQNSRYPVGDVECATWGEYCRQCFVLDTKWAGISKIDEARSKNKTRGYCTESRDVHQFKVDEQRGLLFTSGRGEVSRSAITVTSLQTGKTLWQTQPGYIRKRAHVEYDNGYLVFDAKTNDGEKEVWRLADEMDDQAESTMPPDGHQIRQHLHTKARFGASGPGILRPWAFMPSPEAAHTFRLVYPTLLAASKDTAYLWDITTGTLEQTLPGLQTAEEGTEPLGEIRSVDVNAEHIVLCGENEVHVIARAGGALVFRMPGKTGFAKTVLWPDIPTPHQRKRYEDAPLTERLDAGTVVSSAGERPWKQFRAAYLSACGRDLACLLQDGRLVLIRDFEGVAEQGRAIEDVALEVNFTYRRSRDKRVGYCLAFKQGRVAVVTSAGMFVVTLDACTRRLLDREPPPPIIQGKGKGRATDPPIGSPTAAENARASDVVITFLLRMSDRELMADVSCVQMSATCVYVVYKASRVELQQGDIMEAKSGTAAYLWDGEPCFLDEVMHVGTNYHTREWLPLETEPGNSIYCIDFSA</sequence>
<evidence type="ECO:0000313" key="4">
    <source>
        <dbReference type="Proteomes" id="UP000015241"/>
    </source>
</evidence>